<dbReference type="Proteomes" id="UP000238954">
    <property type="component" value="Chromosome"/>
</dbReference>
<dbReference type="AlphaFoldDB" id="A0A2S8B5L1"/>
<evidence type="ECO:0000313" key="2">
    <source>
        <dbReference type="EMBL" id="PQM27675.1"/>
    </source>
</evidence>
<proteinExistence type="predicted"/>
<protein>
    <submittedName>
        <fullName evidence="2">Uncharacterized protein</fullName>
    </submittedName>
</protein>
<comment type="caution">
    <text evidence="2">The sequence shown here is derived from an EMBL/GenBank/DDBJ whole genome shotgun (WGS) entry which is preliminary data.</text>
</comment>
<feature type="region of interest" description="Disordered" evidence="1">
    <location>
        <begin position="352"/>
        <end position="385"/>
    </location>
</feature>
<dbReference type="RefSeq" id="WP_105997936.1">
    <property type="nucleotide sequence ID" value="NZ_CM009578.1"/>
</dbReference>
<organism evidence="2 3">
    <name type="scientific">Sphingopyxis lindanitolerans</name>
    <dbReference type="NCBI Taxonomy" id="2054227"/>
    <lineage>
        <taxon>Bacteria</taxon>
        <taxon>Pseudomonadati</taxon>
        <taxon>Pseudomonadota</taxon>
        <taxon>Alphaproteobacteria</taxon>
        <taxon>Sphingomonadales</taxon>
        <taxon>Sphingomonadaceae</taxon>
        <taxon>Sphingopyxis</taxon>
    </lineage>
</organism>
<dbReference type="EMBL" id="PHFW01000002">
    <property type="protein sequence ID" value="PQM27675.1"/>
    <property type="molecule type" value="Genomic_DNA"/>
</dbReference>
<evidence type="ECO:0000313" key="3">
    <source>
        <dbReference type="Proteomes" id="UP000238954"/>
    </source>
</evidence>
<name>A0A2S8B5L1_9SPHN</name>
<evidence type="ECO:0000256" key="1">
    <source>
        <dbReference type="SAM" id="MobiDB-lite"/>
    </source>
</evidence>
<dbReference type="OrthoDB" id="9820894at2"/>
<keyword evidence="3" id="KW-1185">Reference proteome</keyword>
<sequence length="679" mass="73172">MARVQVPTTPGRSVQVQPLDAPPLRYTEARNFTGEAVERLGQSMGGLAEGLHDLNLRKAEYSAKTGALTFGGIAEKKLHDPEEGLFRLQGKAALDAYEGVLEDLSKEANTISAGLPSPVAKRLFDDNAAARMQSLRQQVGNFVVRERQVFEEETDIALTQNELRDAGRAWDNDEQSEIHLATAASIIAKRANRGRSLEWAQNEIELRESETRRDIGLARVANIGPDAGEAYFEKHRDSFSADDARAVQSGIRIRREAIAADQRRVEAEARAQAAAAKAQERERLETLRTQLETGAGSSADWIALADGYARIGDTSNAAAARAKAGETRVSEVYRGAPLAQIDQDIAELEAKQGRLSPDQASRLNGLRSVREQTASRLSQPGGAMRQEQYATGQVASALDLSDPDSFKSRASFAVAASHRQGGAIEPLFAEDVRRLEGDLHGEAAQRLKVLRTIALFGDPRAIEGAARQLTSQDDGEFRIAATLISSPGGEKLALEVLRGRDALATSAKVFDSGLAQSEFNRMAAPALAGMPPDYSRDVFDAAKSVYAERARQRGATAWDSGIWRGAINAALGGEVKGSVQHGGLSKFGGRWVSIPPGWTGNGVFRRLATMTGPDTGKAAVSDAAMWPDGKTVTVSELRKLTPVRLGGTRYGFRTRAGRLLGTKSGRPYALDIAKLPVRK</sequence>
<gene>
    <name evidence="2" type="ORF">CVO77_03645</name>
</gene>
<reference evidence="3" key="1">
    <citation type="submission" date="2017-11" db="EMBL/GenBank/DDBJ databases">
        <title>The complete genome sequence of Sphingopyxis pomeranensis sp. nov. strain WS5A3p.</title>
        <authorList>
            <person name="Kaminski M.A."/>
        </authorList>
    </citation>
    <scope>NUCLEOTIDE SEQUENCE [LARGE SCALE GENOMIC DNA]</scope>
    <source>
        <strain evidence="3">WS5A3p</strain>
    </source>
</reference>
<accession>A0A2S8B5L1</accession>